<gene>
    <name evidence="2" type="primary">K02A2.6</name>
    <name evidence="2" type="ORF">AWC38_SpisGene17774</name>
</gene>
<dbReference type="EMBL" id="LSMT01000443">
    <property type="protein sequence ID" value="PFX17891.1"/>
    <property type="molecule type" value="Genomic_DNA"/>
</dbReference>
<name>A0A2B4RJU1_STYPI</name>
<dbReference type="AlphaFoldDB" id="A0A2B4RJU1"/>
<dbReference type="PANTHER" id="PTHR37984:SF11">
    <property type="entry name" value="INTEGRASE CATALYTIC DOMAIN-CONTAINING PROTEIN"/>
    <property type="match status" value="1"/>
</dbReference>
<keyword evidence="3" id="KW-1185">Reference proteome</keyword>
<dbReference type="PANTHER" id="PTHR37984">
    <property type="entry name" value="PROTEIN CBG26694"/>
    <property type="match status" value="1"/>
</dbReference>
<reference evidence="3" key="1">
    <citation type="journal article" date="2017" name="bioRxiv">
        <title>Comparative analysis of the genomes of Stylophora pistillata and Acropora digitifera provides evidence for extensive differences between species of corals.</title>
        <authorList>
            <person name="Voolstra C.R."/>
            <person name="Li Y."/>
            <person name="Liew Y.J."/>
            <person name="Baumgarten S."/>
            <person name="Zoccola D."/>
            <person name="Flot J.-F."/>
            <person name="Tambutte S."/>
            <person name="Allemand D."/>
            <person name="Aranda M."/>
        </authorList>
    </citation>
    <scope>NUCLEOTIDE SEQUENCE [LARGE SCALE GENOMIC DNA]</scope>
</reference>
<organism evidence="2 3">
    <name type="scientific">Stylophora pistillata</name>
    <name type="common">Smooth cauliflower coral</name>
    <dbReference type="NCBI Taxonomy" id="50429"/>
    <lineage>
        <taxon>Eukaryota</taxon>
        <taxon>Metazoa</taxon>
        <taxon>Cnidaria</taxon>
        <taxon>Anthozoa</taxon>
        <taxon>Hexacorallia</taxon>
        <taxon>Scleractinia</taxon>
        <taxon>Astrocoeniina</taxon>
        <taxon>Pocilloporidae</taxon>
        <taxon>Stylophora</taxon>
    </lineage>
</organism>
<evidence type="ECO:0000259" key="1">
    <source>
        <dbReference type="Pfam" id="PF17921"/>
    </source>
</evidence>
<protein>
    <submittedName>
        <fullName evidence="2">Uncharacterized protein K02A2.6</fullName>
    </submittedName>
</protein>
<comment type="caution">
    <text evidence="2">The sequence shown here is derived from an EMBL/GenBank/DDBJ whole genome shotgun (WGS) entry which is preliminary data.</text>
</comment>
<proteinExistence type="predicted"/>
<dbReference type="InterPro" id="IPR050951">
    <property type="entry name" value="Retrovirus_Pol_polyprotein"/>
</dbReference>
<dbReference type="InterPro" id="IPR041588">
    <property type="entry name" value="Integrase_H2C2"/>
</dbReference>
<sequence length="265" mass="30099">MGQEDNSTVSTLALKALRGEVLRLAHHGHQVIVKMKARLRTKVWWPKIDSDAERMCKSCHGCQVVVARIDGKNWREELQKFLLAYRTTPQTSTGVTPAFLMFGRELKTKLPELRCAGNPLDEGVRYRDWNHKLVHKEHADNKRGATESPVAPGDLVLQKNTKTSGKLEANFENEPYTLHTKEGSKVTVRSKEDVEYRHNNALVKPYNPPGELPEATEAISQDGSYTLSLEENITTSRPRRTVRMPEKYKNYLLYGLNSVDTLDLC</sequence>
<dbReference type="OrthoDB" id="5980267at2759"/>
<accession>A0A2B4RJU1</accession>
<dbReference type="Gene3D" id="1.10.340.70">
    <property type="match status" value="1"/>
</dbReference>
<dbReference type="Pfam" id="PF17921">
    <property type="entry name" value="Integrase_H2C2"/>
    <property type="match status" value="1"/>
</dbReference>
<evidence type="ECO:0000313" key="3">
    <source>
        <dbReference type="Proteomes" id="UP000225706"/>
    </source>
</evidence>
<feature type="domain" description="Integrase zinc-binding" evidence="1">
    <location>
        <begin position="15"/>
        <end position="64"/>
    </location>
</feature>
<evidence type="ECO:0000313" key="2">
    <source>
        <dbReference type="EMBL" id="PFX17891.1"/>
    </source>
</evidence>
<dbReference type="Proteomes" id="UP000225706">
    <property type="component" value="Unassembled WGS sequence"/>
</dbReference>